<dbReference type="PANTHER" id="PTHR10155:SF32">
    <property type="entry name" value="LP02169P"/>
    <property type="match status" value="1"/>
</dbReference>
<dbReference type="GO" id="GO:0035591">
    <property type="term" value="F:signaling adaptor activity"/>
    <property type="evidence" value="ECO:0000318"/>
    <property type="project" value="GO_Central"/>
</dbReference>
<dbReference type="PANTHER" id="PTHR10155">
    <property type="entry name" value="PHOSPHATIDYLINOSITOL 3-KINASE REGULATORY SUBUNIT"/>
    <property type="match status" value="1"/>
</dbReference>
<dbReference type="HOGENOM" id="CLU_079452_0_0_1"/>
<evidence type="ECO:0000259" key="3">
    <source>
        <dbReference type="PROSITE" id="PS50001"/>
    </source>
</evidence>
<reference evidence="4 5" key="2">
    <citation type="journal article" date="2011" name="PLoS Genet.">
        <title>Caenorhabditis briggsae recombinant inbred line genotypes reveal inter-strain incompatibility and the evolution of recombination.</title>
        <authorList>
            <person name="Ross J.A."/>
            <person name="Koboldt D.C."/>
            <person name="Staisch J.E."/>
            <person name="Chamberlin H.M."/>
            <person name="Gupta B.P."/>
            <person name="Miller R.D."/>
            <person name="Baird S.E."/>
            <person name="Haag E.S."/>
        </authorList>
    </citation>
    <scope>NUCLEOTIDE SEQUENCE [LARGE SCALE GENOMIC DNA]</scope>
    <source>
        <strain evidence="4 5">AF16</strain>
    </source>
</reference>
<dbReference type="eggNOG" id="KOG4566">
    <property type="taxonomic scope" value="Eukaryota"/>
</dbReference>
<protein>
    <submittedName>
        <fullName evidence="4">Protein CBG19761</fullName>
    </submittedName>
</protein>
<dbReference type="Gene3D" id="3.30.505.10">
    <property type="entry name" value="SH2 domain"/>
    <property type="match status" value="1"/>
</dbReference>
<reference evidence="4 5" key="1">
    <citation type="journal article" date="2003" name="PLoS Biol.">
        <title>The genome sequence of Caenorhabditis briggsae: a platform for comparative genomics.</title>
        <authorList>
            <person name="Stein L.D."/>
            <person name="Bao Z."/>
            <person name="Blasiar D."/>
            <person name="Blumenthal T."/>
            <person name="Brent M.R."/>
            <person name="Chen N."/>
            <person name="Chinwalla A."/>
            <person name="Clarke L."/>
            <person name="Clee C."/>
            <person name="Coghlan A."/>
            <person name="Coulson A."/>
            <person name="D'Eustachio P."/>
            <person name="Fitch D.H."/>
            <person name="Fulton L.A."/>
            <person name="Fulton R.E."/>
            <person name="Griffiths-Jones S."/>
            <person name="Harris T.W."/>
            <person name="Hillier L.W."/>
            <person name="Kamath R."/>
            <person name="Kuwabara P.E."/>
            <person name="Mardis E.R."/>
            <person name="Marra M.A."/>
            <person name="Miner T.L."/>
            <person name="Minx P."/>
            <person name="Mullikin J.C."/>
            <person name="Plumb R.W."/>
            <person name="Rogers J."/>
            <person name="Schein J.E."/>
            <person name="Sohrmann M."/>
            <person name="Spieth J."/>
            <person name="Stajich J.E."/>
            <person name="Wei C."/>
            <person name="Willey D."/>
            <person name="Wilson R.K."/>
            <person name="Durbin R."/>
            <person name="Waterston R.H."/>
        </authorList>
    </citation>
    <scope>NUCLEOTIDE SEQUENCE [LARGE SCALE GENOMIC DNA]</scope>
    <source>
        <strain evidence="4 5">AF16</strain>
    </source>
</reference>
<organism evidence="4 5">
    <name type="scientific">Caenorhabditis briggsae</name>
    <dbReference type="NCBI Taxonomy" id="6238"/>
    <lineage>
        <taxon>Eukaryota</taxon>
        <taxon>Metazoa</taxon>
        <taxon>Ecdysozoa</taxon>
        <taxon>Nematoda</taxon>
        <taxon>Chromadorea</taxon>
        <taxon>Rhabditida</taxon>
        <taxon>Rhabditina</taxon>
        <taxon>Rhabditomorpha</taxon>
        <taxon>Rhabditoidea</taxon>
        <taxon>Rhabditidae</taxon>
        <taxon>Peloderinae</taxon>
        <taxon>Caenorhabditis</taxon>
    </lineage>
</organism>
<dbReference type="WormBase" id="CBG19761">
    <property type="protein sequence ID" value="CBP46470"/>
    <property type="gene ID" value="WBGene00038928"/>
</dbReference>
<dbReference type="InParanoid" id="E3CU72"/>
<sequence length="250" mass="29783">MTSTRSARKVSDLYDCDWYWGDLDWKWAERLLLLCPVGYFLIRDSRSETHLFTVSYHAEDKVYHSRLSLEDSRQNLGSRRPYVSRDYRTLVKIIERSLKVDIFSFFQNSTPKKIDKSIFKFPEVFLAKLQKNFFRISRKPIFGFFSFFFKIRPKKSIINFFQQSLHGHQMLHFRRGFEADAAHVHLTSPLTKRELLPSLQYLCRFAYRSAPQAPPIPQATPPAILTYLNDSKWVIPDLLKCEEQLKRRFR</sequence>
<proteinExistence type="predicted"/>
<dbReference type="InterPro" id="IPR000980">
    <property type="entry name" value="SH2"/>
</dbReference>
<dbReference type="OMA" id="QISYSHE"/>
<dbReference type="SUPFAM" id="SSF55550">
    <property type="entry name" value="SH2 domain"/>
    <property type="match status" value="1"/>
</dbReference>
<dbReference type="KEGG" id="cbr:CBG_19761"/>
<dbReference type="Pfam" id="PF00017">
    <property type="entry name" value="SH2"/>
    <property type="match status" value="1"/>
</dbReference>
<dbReference type="PROSITE" id="PS50001">
    <property type="entry name" value="SH2"/>
    <property type="match status" value="1"/>
</dbReference>
<evidence type="ECO:0000256" key="2">
    <source>
        <dbReference type="PROSITE-ProRule" id="PRU00191"/>
    </source>
</evidence>
<accession>E3CU72</accession>
<keyword evidence="1 2" id="KW-0727">SH2 domain</keyword>
<dbReference type="FunCoup" id="E3CU72">
    <property type="interactions" value="53"/>
</dbReference>
<feature type="domain" description="SH2" evidence="3">
    <location>
        <begin position="18"/>
        <end position="95"/>
    </location>
</feature>
<dbReference type="AlphaFoldDB" id="E3CU72"/>
<dbReference type="InterPro" id="IPR036860">
    <property type="entry name" value="SH2_dom_sf"/>
</dbReference>
<keyword evidence="5" id="KW-1185">Reference proteome</keyword>
<dbReference type="GeneID" id="8582691"/>
<evidence type="ECO:0000313" key="6">
    <source>
        <dbReference type="WormBase" id="CBG19761"/>
    </source>
</evidence>
<dbReference type="SMART" id="SM00252">
    <property type="entry name" value="SH2"/>
    <property type="match status" value="1"/>
</dbReference>
<dbReference type="STRING" id="6238.E3CU72"/>
<name>E3CU72_CAEBR</name>
<evidence type="ECO:0000313" key="5">
    <source>
        <dbReference type="Proteomes" id="UP000008549"/>
    </source>
</evidence>
<evidence type="ECO:0000313" key="4">
    <source>
        <dbReference type="EMBL" id="CBX32993.1"/>
    </source>
</evidence>
<gene>
    <name evidence="4 6" type="ORF">CBG19761</name>
    <name evidence="4" type="ORF">CBG_19761</name>
</gene>
<dbReference type="CTD" id="8582691"/>
<evidence type="ECO:0000256" key="1">
    <source>
        <dbReference type="ARBA" id="ARBA00022999"/>
    </source>
</evidence>
<dbReference type="Proteomes" id="UP000008549">
    <property type="component" value="Unassembled WGS sequence"/>
</dbReference>
<dbReference type="EMBL" id="HE601474">
    <property type="protein sequence ID" value="CBX32993.1"/>
    <property type="molecule type" value="Genomic_DNA"/>
</dbReference>
<dbReference type="RefSeq" id="XP_002640696.2">
    <property type="nucleotide sequence ID" value="XM_002640650.2"/>
</dbReference>